<keyword evidence="4 8" id="KW-0769">Symport</keyword>
<feature type="transmembrane region" description="Helical" evidence="8">
    <location>
        <begin position="66"/>
        <end position="86"/>
    </location>
</feature>
<dbReference type="PROSITE" id="PS00713">
    <property type="entry name" value="NA_DICARBOXYL_SYMP_1"/>
    <property type="match status" value="1"/>
</dbReference>
<proteinExistence type="inferred from homology"/>
<feature type="transmembrane region" description="Helical" evidence="8">
    <location>
        <begin position="315"/>
        <end position="338"/>
    </location>
</feature>
<dbReference type="InterPro" id="IPR050746">
    <property type="entry name" value="DAACS"/>
</dbReference>
<feature type="transmembrane region" description="Helical" evidence="8">
    <location>
        <begin position="358"/>
        <end position="382"/>
    </location>
</feature>
<dbReference type="GO" id="GO:0015175">
    <property type="term" value="F:neutral L-amino acid transmembrane transporter activity"/>
    <property type="evidence" value="ECO:0007669"/>
    <property type="project" value="TreeGrafter"/>
</dbReference>
<dbReference type="GO" id="GO:0015501">
    <property type="term" value="F:glutamate:sodium symporter activity"/>
    <property type="evidence" value="ECO:0007669"/>
    <property type="project" value="TreeGrafter"/>
</dbReference>
<evidence type="ECO:0000256" key="5">
    <source>
        <dbReference type="ARBA" id="ARBA00022989"/>
    </source>
</evidence>
<dbReference type="EnsemblMetazoa" id="G14126.1">
    <property type="protein sequence ID" value="G14126.1:cds"/>
    <property type="gene ID" value="G14126"/>
</dbReference>
<dbReference type="InterPro" id="IPR001991">
    <property type="entry name" value="Na-dicarboxylate_symporter"/>
</dbReference>
<keyword evidence="5 8" id="KW-1133">Transmembrane helix</keyword>
<feature type="transmembrane region" description="Helical" evidence="8">
    <location>
        <begin position="250"/>
        <end position="271"/>
    </location>
</feature>
<organism evidence="9 10">
    <name type="scientific">Magallana gigas</name>
    <name type="common">Pacific oyster</name>
    <name type="synonym">Crassostrea gigas</name>
    <dbReference type="NCBI Taxonomy" id="29159"/>
    <lineage>
        <taxon>Eukaryota</taxon>
        <taxon>Metazoa</taxon>
        <taxon>Spiralia</taxon>
        <taxon>Lophotrochozoa</taxon>
        <taxon>Mollusca</taxon>
        <taxon>Bivalvia</taxon>
        <taxon>Autobranchia</taxon>
        <taxon>Pteriomorphia</taxon>
        <taxon>Ostreida</taxon>
        <taxon>Ostreoidea</taxon>
        <taxon>Ostreidae</taxon>
        <taxon>Magallana</taxon>
    </lineage>
</organism>
<name>A0A8W8IG69_MAGGI</name>
<evidence type="ECO:0000256" key="2">
    <source>
        <dbReference type="ARBA" id="ARBA00022448"/>
    </source>
</evidence>
<dbReference type="PANTHER" id="PTHR11958">
    <property type="entry name" value="SODIUM/DICARBOXYLATE SYMPORTER-RELATED"/>
    <property type="match status" value="1"/>
</dbReference>
<reference evidence="9" key="1">
    <citation type="submission" date="2022-08" db="UniProtKB">
        <authorList>
            <consortium name="EnsemblMetazoa"/>
        </authorList>
    </citation>
    <scope>IDENTIFICATION</scope>
    <source>
        <strain evidence="9">05x7-T-G4-1.051#20</strain>
    </source>
</reference>
<feature type="transmembrane region" description="Helical" evidence="8">
    <location>
        <begin position="283"/>
        <end position="308"/>
    </location>
</feature>
<accession>A0A8W8IG69</accession>
<dbReference type="InterPro" id="IPR018107">
    <property type="entry name" value="Na-dicarboxylate_symporter_CS"/>
</dbReference>
<dbReference type="Pfam" id="PF00375">
    <property type="entry name" value="SDF"/>
    <property type="match status" value="1"/>
</dbReference>
<dbReference type="SUPFAM" id="SSF118215">
    <property type="entry name" value="Proton glutamate symport protein"/>
    <property type="match status" value="1"/>
</dbReference>
<dbReference type="GO" id="GO:0005886">
    <property type="term" value="C:plasma membrane"/>
    <property type="evidence" value="ECO:0007669"/>
    <property type="project" value="TreeGrafter"/>
</dbReference>
<evidence type="ECO:0000313" key="9">
    <source>
        <dbReference type="EnsemblMetazoa" id="G14126.1:cds"/>
    </source>
</evidence>
<keyword evidence="7" id="KW-0325">Glycoprotein</keyword>
<keyword evidence="2 8" id="KW-0813">Transport</keyword>
<evidence type="ECO:0000313" key="10">
    <source>
        <dbReference type="Proteomes" id="UP000005408"/>
    </source>
</evidence>
<dbReference type="InterPro" id="IPR036458">
    <property type="entry name" value="Na:dicarbo_symporter_sf"/>
</dbReference>
<evidence type="ECO:0000256" key="6">
    <source>
        <dbReference type="ARBA" id="ARBA00023136"/>
    </source>
</evidence>
<dbReference type="GO" id="GO:0005313">
    <property type="term" value="F:L-glutamate transmembrane transporter activity"/>
    <property type="evidence" value="ECO:0007669"/>
    <property type="project" value="TreeGrafter"/>
</dbReference>
<dbReference type="PANTHER" id="PTHR11958:SF99">
    <property type="entry name" value="SODIUM-DEPENDENT EXCITATORY AMINO ACID TRANSPORTER GLT-6-RELATED"/>
    <property type="match status" value="1"/>
</dbReference>
<evidence type="ECO:0000256" key="4">
    <source>
        <dbReference type="ARBA" id="ARBA00022847"/>
    </source>
</evidence>
<keyword evidence="3 8" id="KW-0812">Transmembrane</keyword>
<feature type="transmembrane region" description="Helical" evidence="8">
    <location>
        <begin position="389"/>
        <end position="408"/>
    </location>
</feature>
<evidence type="ECO:0000256" key="3">
    <source>
        <dbReference type="ARBA" id="ARBA00022692"/>
    </source>
</evidence>
<keyword evidence="6 8" id="KW-0472">Membrane</keyword>
<feature type="transmembrane region" description="Helical" evidence="8">
    <location>
        <begin position="414"/>
        <end position="439"/>
    </location>
</feature>
<evidence type="ECO:0000256" key="7">
    <source>
        <dbReference type="ARBA" id="ARBA00023180"/>
    </source>
</evidence>
<evidence type="ECO:0000256" key="1">
    <source>
        <dbReference type="ARBA" id="ARBA00004141"/>
    </source>
</evidence>
<comment type="subcellular location">
    <subcellularLocation>
        <location evidence="1 8">Membrane</location>
        <topology evidence="1 8">Multi-pass membrane protein</topology>
    </subcellularLocation>
</comment>
<feature type="transmembrane region" description="Helical" evidence="8">
    <location>
        <begin position="24"/>
        <end position="46"/>
    </location>
</feature>
<feature type="transmembrane region" description="Helical" evidence="8">
    <location>
        <begin position="212"/>
        <end position="229"/>
    </location>
</feature>
<keyword evidence="10" id="KW-1185">Reference proteome</keyword>
<dbReference type="Proteomes" id="UP000005408">
    <property type="component" value="Unassembled WGS sequence"/>
</dbReference>
<dbReference type="AlphaFoldDB" id="A0A8W8IG69"/>
<dbReference type="Gene3D" id="1.10.3860.10">
    <property type="entry name" value="Sodium:dicarboxylate symporter"/>
    <property type="match status" value="1"/>
</dbReference>
<comment type="similarity">
    <text evidence="8">Belongs to the dicarboxylate/amino acid:cation symporter (DAACS) (TC 2.A.23) family.</text>
</comment>
<evidence type="ECO:0000256" key="8">
    <source>
        <dbReference type="RuleBase" id="RU361216"/>
    </source>
</evidence>
<dbReference type="PRINTS" id="PR00173">
    <property type="entry name" value="EDTRNSPORT"/>
</dbReference>
<feature type="transmembrane region" description="Helical" evidence="8">
    <location>
        <begin position="98"/>
        <end position="120"/>
    </location>
</feature>
<protein>
    <recommendedName>
        <fullName evidence="8">Amino acid transporter</fullName>
    </recommendedName>
</protein>
<sequence length="543" mass="60001">MESAIENRECSIIRKFRLHLRHNLIFILTLSAVIFGLTLGFLLRLAEPSSDALLWLGMPGELFLRLLKMMIIPLLVCSVIHSTASLDPKSNGKISAVSFTYIMLTNMIGCLIAIALFFIIKPGSESPLVEGKPNVYEAAPQDLFADLLRNIFPDNVVEATFRQSQTKYTHEKVEQVLVVDNATQRNISTNQNEHPHAQKVVKSVGKTDGPNILGIIVVCMFLGTAAGRLGKKAKPFLEFFAVGNEIVLHVLRWFLWITPLGVCSLIASSIAGTRDVLGTFSNLGLYVLTVTLGIILHQTVFLPVIFFLTLRRNPFTFFISVGRAWLIGFAATSSAVAIPEMFEACDKNHIDKRVSRFVIPFCATINADGSALFITASVMFIASISGIPLVFGKVATFFLVTSISSLALPSVPSASIVTLIMVLSSLNIPVNAVSLLFAVEWFLDRIRTAANVLSHTCCAAIAHRYCGQDLGTTKELGMLEQEMELIVHASETRRQRQHSIVEITQKNVRYPAVVVFFGVSDFLIFSKCLSYTDYYDLKKKKTL</sequence>